<evidence type="ECO:0000256" key="1">
    <source>
        <dbReference type="SAM" id="MobiDB-lite"/>
    </source>
</evidence>
<proteinExistence type="predicted"/>
<evidence type="ECO:0000256" key="2">
    <source>
        <dbReference type="SAM" id="SignalP"/>
    </source>
</evidence>
<organism evidence="3 4">
    <name type="scientific">Haliangium ochraceum (strain DSM 14365 / JCM 11303 / SMP-2)</name>
    <dbReference type="NCBI Taxonomy" id="502025"/>
    <lineage>
        <taxon>Bacteria</taxon>
        <taxon>Pseudomonadati</taxon>
        <taxon>Myxococcota</taxon>
        <taxon>Polyangia</taxon>
        <taxon>Haliangiales</taxon>
        <taxon>Kofleriaceae</taxon>
        <taxon>Haliangium</taxon>
    </lineage>
</organism>
<dbReference type="AlphaFoldDB" id="D0LFY0"/>
<gene>
    <name evidence="3" type="ordered locus">Hoch_2037</name>
</gene>
<reference evidence="3 4" key="1">
    <citation type="journal article" date="2010" name="Stand. Genomic Sci.">
        <title>Complete genome sequence of Haliangium ochraceum type strain (SMP-2).</title>
        <authorList>
            <consortium name="US DOE Joint Genome Institute (JGI-PGF)"/>
            <person name="Ivanova N."/>
            <person name="Daum C."/>
            <person name="Lang E."/>
            <person name="Abt B."/>
            <person name="Kopitz M."/>
            <person name="Saunders E."/>
            <person name="Lapidus A."/>
            <person name="Lucas S."/>
            <person name="Glavina Del Rio T."/>
            <person name="Nolan M."/>
            <person name="Tice H."/>
            <person name="Copeland A."/>
            <person name="Cheng J.F."/>
            <person name="Chen F."/>
            <person name="Bruce D."/>
            <person name="Goodwin L."/>
            <person name="Pitluck S."/>
            <person name="Mavromatis K."/>
            <person name="Pati A."/>
            <person name="Mikhailova N."/>
            <person name="Chen A."/>
            <person name="Palaniappan K."/>
            <person name="Land M."/>
            <person name="Hauser L."/>
            <person name="Chang Y.J."/>
            <person name="Jeffries C.D."/>
            <person name="Detter J.C."/>
            <person name="Brettin T."/>
            <person name="Rohde M."/>
            <person name="Goker M."/>
            <person name="Bristow J."/>
            <person name="Markowitz V."/>
            <person name="Eisen J.A."/>
            <person name="Hugenholtz P."/>
            <person name="Kyrpides N.C."/>
            <person name="Klenk H.P."/>
        </authorList>
    </citation>
    <scope>NUCLEOTIDE SEQUENCE [LARGE SCALE GENOMIC DNA]</scope>
    <source>
        <strain evidence="4">DSM 14365 / CIP 107738 / JCM 11303 / AJ 13395 / SMP-2</strain>
    </source>
</reference>
<name>D0LFY0_HALO1</name>
<evidence type="ECO:0008006" key="5">
    <source>
        <dbReference type="Google" id="ProtNLM"/>
    </source>
</evidence>
<evidence type="ECO:0000313" key="4">
    <source>
        <dbReference type="Proteomes" id="UP000001880"/>
    </source>
</evidence>
<dbReference type="HOGENOM" id="CLU_672271_0_0_7"/>
<feature type="region of interest" description="Disordered" evidence="1">
    <location>
        <begin position="18"/>
        <end position="42"/>
    </location>
</feature>
<dbReference type="STRING" id="502025.Hoch_2037"/>
<keyword evidence="2" id="KW-0732">Signal</keyword>
<accession>D0LFY0</accession>
<sequence length="409" mass="43256">MRALCLILFSLVTGCSSSASKVEPIDNPPEETPVSDTDPAREGGAIERVPLELGAVLGGEFTPYGYVIGTDDTVSIQTSPGFPGNIVHRDVLGEVRAAEGLLSADAPLRFVRQDGEMLAESLSPSDGGDADAPLRFVAHERVTEAAPWREEAASTGCCAWWQHTLWRAAPGALEAGLLRAVTPPTRAWSVLDWHRPGAVEPVWRVLLTEGARGVVAARVTPDAKAVIAIVADAEGKSSALALATADGAELWRADLEGAAAEWRTGQGRLVVSADSARFAVLMENPSRCETCSRIDVFDAGNGERAHSVALSEIVAPRFSTLGLSGDVVWLFEHVTAKNSDMSTRPERYQYVAHTLGRDGSRDRSQTAPAWGLSSGATWALAPRFDAEGAVALTSPSSGGVEILRATEAP</sequence>
<protein>
    <recommendedName>
        <fullName evidence="5">Lipoprotein</fullName>
    </recommendedName>
</protein>
<evidence type="ECO:0000313" key="3">
    <source>
        <dbReference type="EMBL" id="ACY14582.1"/>
    </source>
</evidence>
<dbReference type="Proteomes" id="UP000001880">
    <property type="component" value="Chromosome"/>
</dbReference>
<feature type="signal peptide" evidence="2">
    <location>
        <begin position="1"/>
        <end position="21"/>
    </location>
</feature>
<dbReference type="PROSITE" id="PS51257">
    <property type="entry name" value="PROKAR_LIPOPROTEIN"/>
    <property type="match status" value="1"/>
</dbReference>
<dbReference type="KEGG" id="hoh:Hoch_2037"/>
<feature type="chain" id="PRO_5003010179" description="Lipoprotein" evidence="2">
    <location>
        <begin position="22"/>
        <end position="409"/>
    </location>
</feature>
<dbReference type="EMBL" id="CP001804">
    <property type="protein sequence ID" value="ACY14582.1"/>
    <property type="molecule type" value="Genomic_DNA"/>
</dbReference>
<keyword evidence="4" id="KW-1185">Reference proteome</keyword>